<name>A0A645A8K4_9ZZZZ</name>
<accession>A0A645A8K4</accession>
<evidence type="ECO:0000313" key="3">
    <source>
        <dbReference type="EMBL" id="MPM49500.1"/>
    </source>
</evidence>
<feature type="domain" description="DZANK-type" evidence="1">
    <location>
        <begin position="314"/>
        <end position="356"/>
    </location>
</feature>
<comment type="caution">
    <text evidence="3">The sequence shown here is derived from an EMBL/GenBank/DDBJ whole genome shotgun (WGS) entry which is preliminary data.</text>
</comment>
<dbReference type="EMBL" id="VSSQ01012552">
    <property type="protein sequence ID" value="MPM49500.1"/>
    <property type="molecule type" value="Genomic_DNA"/>
</dbReference>
<dbReference type="Pfam" id="PF12773">
    <property type="entry name" value="DZR"/>
    <property type="match status" value="2"/>
</dbReference>
<proteinExistence type="predicted"/>
<dbReference type="PANTHER" id="PTHR37826">
    <property type="entry name" value="FLOTILLIN BAND_7_5 DOMAIN PROTEIN"/>
    <property type="match status" value="1"/>
</dbReference>
<reference evidence="3" key="1">
    <citation type="submission" date="2019-08" db="EMBL/GenBank/DDBJ databases">
        <authorList>
            <person name="Kucharzyk K."/>
            <person name="Murdoch R.W."/>
            <person name="Higgins S."/>
            <person name="Loffler F."/>
        </authorList>
    </citation>
    <scope>NUCLEOTIDE SEQUENCE</scope>
</reference>
<dbReference type="PANTHER" id="PTHR37826:SF2">
    <property type="entry name" value="ZINC-RIBBON DOMAIN-CONTAINING PROTEIN"/>
    <property type="match status" value="1"/>
</dbReference>
<sequence>MGVIKVVEYNGPDPHDVFAWKFVDGTGRSDELSTWTQLVVRESQEAILFKNGQAFDLFPAGRHTLSTNNIPLISTFMNLPYGGKSPFKAEVWYVNKLYSLDIKWGTPTPIQIQDPRYGVWLPVRSYGQFGIRLADSRKFLLKLVGNVALFTKENLTRFFRGLLTTRIKDLISSYIVIEKKTILELNAYLNEISAHMEEEIRPILGDYGIELVNFFANSVNVPDDDPVVIQLKNALVKKAEMDILGYSYQQERSFDTLEKAAENEGNGAGLMQAGIGLGMGVGVGGAFGQTAARMTEELRTDGSKEQAKTSGITCSNCGAFLPNDAQFCSQCGRKIRLCQSCGNDIPDEAMRCPVCGASVPVQCSQCGNMVGADMRFCPFCGREMKRTCPSCGKNVDLNARFCPSCGQKLDENPIQ</sequence>
<dbReference type="AlphaFoldDB" id="A0A645A8K4"/>
<gene>
    <name evidence="3" type="ORF">SDC9_96230</name>
</gene>
<feature type="domain" description="DZANK-type" evidence="1">
    <location>
        <begin position="363"/>
        <end position="406"/>
    </location>
</feature>
<dbReference type="InterPro" id="IPR033880">
    <property type="entry name" value="SPFH_YdjI"/>
</dbReference>
<feature type="domain" description="SPFH" evidence="2">
    <location>
        <begin position="31"/>
        <end position="224"/>
    </location>
</feature>
<protein>
    <recommendedName>
        <fullName evidence="4">DZANK-type domain-containing protein</fullName>
    </recommendedName>
</protein>
<dbReference type="Pfam" id="PF13421">
    <property type="entry name" value="Band_7_1"/>
    <property type="match status" value="1"/>
</dbReference>
<evidence type="ECO:0000259" key="1">
    <source>
        <dbReference type="Pfam" id="PF12773"/>
    </source>
</evidence>
<evidence type="ECO:0008006" key="4">
    <source>
        <dbReference type="Google" id="ProtNLM"/>
    </source>
</evidence>
<dbReference type="CDD" id="cd03408">
    <property type="entry name" value="SPFH_like_u1"/>
    <property type="match status" value="1"/>
</dbReference>
<dbReference type="InterPro" id="IPR025874">
    <property type="entry name" value="DZR"/>
</dbReference>
<organism evidence="3">
    <name type="scientific">bioreactor metagenome</name>
    <dbReference type="NCBI Taxonomy" id="1076179"/>
    <lineage>
        <taxon>unclassified sequences</taxon>
        <taxon>metagenomes</taxon>
        <taxon>ecological metagenomes</taxon>
    </lineage>
</organism>
<evidence type="ECO:0000259" key="2">
    <source>
        <dbReference type="Pfam" id="PF13421"/>
    </source>
</evidence>